<dbReference type="GO" id="GO:0008235">
    <property type="term" value="F:metalloexopeptidase activity"/>
    <property type="evidence" value="ECO:0007669"/>
    <property type="project" value="InterPro"/>
</dbReference>
<dbReference type="GO" id="GO:0004177">
    <property type="term" value="F:aminopeptidase activity"/>
    <property type="evidence" value="ECO:0007669"/>
    <property type="project" value="UniProtKB-KW"/>
</dbReference>
<accession>A0A5B9QCI6</accession>
<dbReference type="EMBL" id="CP042913">
    <property type="protein sequence ID" value="QEG35315.1"/>
    <property type="molecule type" value="Genomic_DNA"/>
</dbReference>
<dbReference type="SUPFAM" id="SSF53187">
    <property type="entry name" value="Zn-dependent exopeptidases"/>
    <property type="match status" value="1"/>
</dbReference>
<dbReference type="InterPro" id="IPR041489">
    <property type="entry name" value="PDZ_6"/>
</dbReference>
<feature type="domain" description="PDZ" evidence="2">
    <location>
        <begin position="415"/>
        <end position="500"/>
    </location>
</feature>
<keyword evidence="1" id="KW-0732">Signal</keyword>
<dbReference type="Gene3D" id="3.40.630.10">
    <property type="entry name" value="Zn peptidases"/>
    <property type="match status" value="1"/>
</dbReference>
<dbReference type="RefSeq" id="WP_148073841.1">
    <property type="nucleotide sequence ID" value="NZ_CP042913.1"/>
</dbReference>
<dbReference type="EC" id="3.4.11.24" evidence="3"/>
<evidence type="ECO:0000313" key="4">
    <source>
        <dbReference type="Proteomes" id="UP000323917"/>
    </source>
</evidence>
<dbReference type="Pfam" id="PF17820">
    <property type="entry name" value="PDZ_6"/>
    <property type="match status" value="1"/>
</dbReference>
<dbReference type="PANTHER" id="PTHR12147">
    <property type="entry name" value="METALLOPEPTIDASE M28 FAMILY MEMBER"/>
    <property type="match status" value="1"/>
</dbReference>
<keyword evidence="3" id="KW-0378">Hydrolase</keyword>
<dbReference type="InterPro" id="IPR001478">
    <property type="entry name" value="PDZ"/>
</dbReference>
<dbReference type="Gene3D" id="2.30.42.10">
    <property type="match status" value="1"/>
</dbReference>
<dbReference type="Proteomes" id="UP000323917">
    <property type="component" value="Chromosome"/>
</dbReference>
<sequence precursor="true">MTRLCLNLRYRFLCAFLVSFLAAISLLADAAENAWYDIARASITTAEIQGHVDYLAADMLEGREAGSRGGHAAAKYILELVQQTSLEPAGTNGTFQQHFQGHSQNLLALLPGSDPDLKHETIIVGAHYDHVGYGNRRNSFGPFGYVHNGADDNASGVSAVLELIDALTRTEQRPRRSILFAFWDGEEKGLLGSSYWVRKPTVPLSSVKLAINVDMVGRLTDGRIEVGGTRSGSGFRRLMSTPNLNEAWLDFNWEYKNNSDHWTFFQKQIPSLYIHTGLHDDYHRPSDDVEKINIPGIRMVTSYMLEQVVELADADYLPEYRSAARLDNPFNQTRLEKPLPPMASRLSFTWEKAADGSLEVKDGLETNSTVQRGDKIVSVNNLPLSDGIMLESLALQSDSPLQMSIKRAGIDEQLDVSVPLSGNPVQLGLSWRDDPAEPQSVYVTRVVPHSPADRAGFQVNDRIYAADDKDFADRNELLQHVQSQIANEASMIRFEVESRGVIHPLEVHMNVLHGNTSDASL</sequence>
<name>A0A5B9QCI6_9BACT</name>
<dbReference type="Pfam" id="PF04389">
    <property type="entry name" value="Peptidase_M28"/>
    <property type="match status" value="1"/>
</dbReference>
<dbReference type="PROSITE" id="PS50106">
    <property type="entry name" value="PDZ"/>
    <property type="match status" value="1"/>
</dbReference>
<keyword evidence="4" id="KW-1185">Reference proteome</keyword>
<reference evidence="3 4" key="1">
    <citation type="submission" date="2019-08" db="EMBL/GenBank/DDBJ databases">
        <title>Deep-cultivation of Planctomycetes and their phenomic and genomic characterization uncovers novel biology.</title>
        <authorList>
            <person name="Wiegand S."/>
            <person name="Jogler M."/>
            <person name="Boedeker C."/>
            <person name="Pinto D."/>
            <person name="Vollmers J."/>
            <person name="Rivas-Marin E."/>
            <person name="Kohn T."/>
            <person name="Peeters S.H."/>
            <person name="Heuer A."/>
            <person name="Rast P."/>
            <person name="Oberbeckmann S."/>
            <person name="Bunk B."/>
            <person name="Jeske O."/>
            <person name="Meyerdierks A."/>
            <person name="Storesund J.E."/>
            <person name="Kallscheuer N."/>
            <person name="Luecker S."/>
            <person name="Lage O.M."/>
            <person name="Pohl T."/>
            <person name="Merkel B.J."/>
            <person name="Hornburger P."/>
            <person name="Mueller R.-W."/>
            <person name="Bruemmer F."/>
            <person name="Labrenz M."/>
            <person name="Spormann A.M."/>
            <person name="Op den Camp H."/>
            <person name="Overmann J."/>
            <person name="Amann R."/>
            <person name="Jetten M.S.M."/>
            <person name="Mascher T."/>
            <person name="Medema M.H."/>
            <person name="Devos D.P."/>
            <person name="Kaster A.-K."/>
            <person name="Ovreas L."/>
            <person name="Rohde M."/>
            <person name="Galperin M.Y."/>
            <person name="Jogler C."/>
        </authorList>
    </citation>
    <scope>NUCLEOTIDE SEQUENCE [LARGE SCALE GENOMIC DNA]</scope>
    <source>
        <strain evidence="3 4">Pr1d</strain>
    </source>
</reference>
<dbReference type="GO" id="GO:0006508">
    <property type="term" value="P:proteolysis"/>
    <property type="evidence" value="ECO:0007669"/>
    <property type="project" value="InterPro"/>
</dbReference>
<dbReference type="KEGG" id="bgok:Pr1d_26130"/>
<keyword evidence="3" id="KW-0645">Protease</keyword>
<feature type="signal peptide" evidence="1">
    <location>
        <begin position="1"/>
        <end position="30"/>
    </location>
</feature>
<keyword evidence="3" id="KW-0031">Aminopeptidase</keyword>
<dbReference type="InterPro" id="IPR036034">
    <property type="entry name" value="PDZ_sf"/>
</dbReference>
<evidence type="ECO:0000313" key="3">
    <source>
        <dbReference type="EMBL" id="QEG35315.1"/>
    </source>
</evidence>
<feature type="chain" id="PRO_5023029838" evidence="1">
    <location>
        <begin position="31"/>
        <end position="521"/>
    </location>
</feature>
<evidence type="ECO:0000259" key="2">
    <source>
        <dbReference type="PROSITE" id="PS50106"/>
    </source>
</evidence>
<dbReference type="SUPFAM" id="SSF50156">
    <property type="entry name" value="PDZ domain-like"/>
    <property type="match status" value="1"/>
</dbReference>
<protein>
    <submittedName>
        <fullName evidence="3">Aminopeptidase S</fullName>
        <ecNumber evidence="3">3.4.11.24</ecNumber>
    </submittedName>
</protein>
<gene>
    <name evidence="3" type="ORF">Pr1d_26130</name>
</gene>
<dbReference type="OrthoDB" id="9762302at2"/>
<dbReference type="SMART" id="SM00228">
    <property type="entry name" value="PDZ"/>
    <property type="match status" value="1"/>
</dbReference>
<evidence type="ECO:0000256" key="1">
    <source>
        <dbReference type="SAM" id="SignalP"/>
    </source>
</evidence>
<dbReference type="AlphaFoldDB" id="A0A5B9QCI6"/>
<dbReference type="PANTHER" id="PTHR12147:SF26">
    <property type="entry name" value="PEPTIDASE M28 DOMAIN-CONTAINING PROTEIN"/>
    <property type="match status" value="1"/>
</dbReference>
<dbReference type="InterPro" id="IPR007484">
    <property type="entry name" value="Peptidase_M28"/>
</dbReference>
<proteinExistence type="predicted"/>
<dbReference type="InterPro" id="IPR045175">
    <property type="entry name" value="M28_fam"/>
</dbReference>
<organism evidence="3 4">
    <name type="scientific">Bythopirellula goksoeyrii</name>
    <dbReference type="NCBI Taxonomy" id="1400387"/>
    <lineage>
        <taxon>Bacteria</taxon>
        <taxon>Pseudomonadati</taxon>
        <taxon>Planctomycetota</taxon>
        <taxon>Planctomycetia</taxon>
        <taxon>Pirellulales</taxon>
        <taxon>Lacipirellulaceae</taxon>
        <taxon>Bythopirellula</taxon>
    </lineage>
</organism>